<evidence type="ECO:0000313" key="2">
    <source>
        <dbReference type="Proteomes" id="UP000605970"/>
    </source>
</evidence>
<proteinExistence type="predicted"/>
<gene>
    <name evidence="1" type="ORF">Mgra_00002622</name>
</gene>
<evidence type="ECO:0000313" key="1">
    <source>
        <dbReference type="EMBL" id="KAF7637919.1"/>
    </source>
</evidence>
<comment type="caution">
    <text evidence="1">The sequence shown here is derived from an EMBL/GenBank/DDBJ whole genome shotgun (WGS) entry which is preliminary data.</text>
</comment>
<reference evidence="1" key="1">
    <citation type="journal article" date="2020" name="Ecol. Evol.">
        <title>Genome structure and content of the rice root-knot nematode (Meloidogyne graminicola).</title>
        <authorList>
            <person name="Phan N.T."/>
            <person name="Danchin E.G.J."/>
            <person name="Klopp C."/>
            <person name="Perfus-Barbeoch L."/>
            <person name="Kozlowski D.K."/>
            <person name="Koutsovoulos G.D."/>
            <person name="Lopez-Roques C."/>
            <person name="Bouchez O."/>
            <person name="Zahm M."/>
            <person name="Besnard G."/>
            <person name="Bellafiore S."/>
        </authorList>
    </citation>
    <scope>NUCLEOTIDE SEQUENCE</scope>
    <source>
        <strain evidence="1">VN-18</strain>
    </source>
</reference>
<dbReference type="EMBL" id="JABEBT010000016">
    <property type="protein sequence ID" value="KAF7637919.1"/>
    <property type="molecule type" value="Genomic_DNA"/>
</dbReference>
<dbReference type="AlphaFoldDB" id="A0A8S9ZXF8"/>
<protein>
    <submittedName>
        <fullName evidence="1">Uncharacterized protein</fullName>
    </submittedName>
</protein>
<name>A0A8S9ZXF8_9BILA</name>
<dbReference type="Proteomes" id="UP000605970">
    <property type="component" value="Unassembled WGS sequence"/>
</dbReference>
<sequence length="75" mass="8393">MNLIKRSSSLNNFNQNDLISNLTFIESAFNSLKNSSLSIYASTLSVVGLFNINNNNLNNKRINSINSNEPINLFI</sequence>
<keyword evidence="2" id="KW-1185">Reference proteome</keyword>
<accession>A0A8S9ZXF8</accession>
<organism evidence="1 2">
    <name type="scientific">Meloidogyne graminicola</name>
    <dbReference type="NCBI Taxonomy" id="189291"/>
    <lineage>
        <taxon>Eukaryota</taxon>
        <taxon>Metazoa</taxon>
        <taxon>Ecdysozoa</taxon>
        <taxon>Nematoda</taxon>
        <taxon>Chromadorea</taxon>
        <taxon>Rhabditida</taxon>
        <taxon>Tylenchina</taxon>
        <taxon>Tylenchomorpha</taxon>
        <taxon>Tylenchoidea</taxon>
        <taxon>Meloidogynidae</taxon>
        <taxon>Meloidogyninae</taxon>
        <taxon>Meloidogyne</taxon>
    </lineage>
</organism>